<gene>
    <name evidence="2" type="ORF">MBAV_000987</name>
</gene>
<evidence type="ECO:0000313" key="2">
    <source>
        <dbReference type="EMBL" id="KJU86822.1"/>
    </source>
</evidence>
<feature type="domain" description="HicB-like antitoxin of toxin-antitoxin system" evidence="1">
    <location>
        <begin position="7"/>
        <end position="69"/>
    </location>
</feature>
<evidence type="ECO:0000259" key="1">
    <source>
        <dbReference type="Pfam" id="PF15919"/>
    </source>
</evidence>
<dbReference type="InterPro" id="IPR035069">
    <property type="entry name" value="TTHA1013/TTHA0281-like"/>
</dbReference>
<sequence length="73" mass="8336">MRNDMKYAITIFYSEEDKGYIAIVPDLPVCSAFGETEEEALKEIKIAREGWIEVAKMCGRKIPEPSVLEGDYF</sequence>
<dbReference type="EMBL" id="LACI01000444">
    <property type="protein sequence ID" value="KJU86822.1"/>
    <property type="molecule type" value="Genomic_DNA"/>
</dbReference>
<evidence type="ECO:0000313" key="3">
    <source>
        <dbReference type="Proteomes" id="UP000033423"/>
    </source>
</evidence>
<dbReference type="AlphaFoldDB" id="A0A0F3GYA9"/>
<dbReference type="PANTHER" id="PTHR34504:SF2">
    <property type="entry name" value="UPF0150 PROTEIN SSL0259"/>
    <property type="match status" value="1"/>
</dbReference>
<dbReference type="InterPro" id="IPR031807">
    <property type="entry name" value="HicB-like"/>
</dbReference>
<comment type="caution">
    <text evidence="2">The sequence shown here is derived from an EMBL/GenBank/DDBJ whole genome shotgun (WGS) entry which is preliminary data.</text>
</comment>
<reference evidence="2 3" key="1">
    <citation type="submission" date="2015-02" db="EMBL/GenBank/DDBJ databases">
        <title>Single-cell genomics of uncultivated deep-branching MTB reveals a conserved set of magnetosome genes.</title>
        <authorList>
            <person name="Kolinko S."/>
            <person name="Richter M."/>
            <person name="Glockner F.O."/>
            <person name="Brachmann A."/>
            <person name="Schuler D."/>
        </authorList>
    </citation>
    <scope>NUCLEOTIDE SEQUENCE [LARGE SCALE GENOMIC DNA]</scope>
    <source>
        <strain evidence="2">TM-1</strain>
    </source>
</reference>
<accession>A0A0F3GYA9</accession>
<dbReference type="InterPro" id="IPR051404">
    <property type="entry name" value="TA_system_antitoxin"/>
</dbReference>
<dbReference type="PANTHER" id="PTHR34504">
    <property type="entry name" value="ANTITOXIN HICB"/>
    <property type="match status" value="1"/>
</dbReference>
<protein>
    <submittedName>
        <fullName evidence="2">Uncharacterized protein family UPF0150 domain protein</fullName>
    </submittedName>
</protein>
<name>A0A0F3GYA9_9BACT</name>
<organism evidence="2 3">
    <name type="scientific">Candidatus Magnetobacterium bavaricum</name>
    <dbReference type="NCBI Taxonomy" id="29290"/>
    <lineage>
        <taxon>Bacteria</taxon>
        <taxon>Pseudomonadati</taxon>
        <taxon>Nitrospirota</taxon>
        <taxon>Thermodesulfovibrionia</taxon>
        <taxon>Thermodesulfovibrionales</taxon>
        <taxon>Candidatus Magnetobacteriaceae</taxon>
        <taxon>Candidatus Magnetobacterium</taxon>
    </lineage>
</organism>
<proteinExistence type="predicted"/>
<dbReference type="Gene3D" id="3.30.160.250">
    <property type="match status" value="1"/>
</dbReference>
<dbReference type="SUPFAM" id="SSF143100">
    <property type="entry name" value="TTHA1013/TTHA0281-like"/>
    <property type="match status" value="1"/>
</dbReference>
<keyword evidence="3" id="KW-1185">Reference proteome</keyword>
<dbReference type="Pfam" id="PF15919">
    <property type="entry name" value="HicB_lk_antitox"/>
    <property type="match status" value="1"/>
</dbReference>
<dbReference type="Proteomes" id="UP000033423">
    <property type="component" value="Unassembled WGS sequence"/>
</dbReference>